<dbReference type="InterPro" id="IPR013078">
    <property type="entry name" value="His_Pase_superF_clade-1"/>
</dbReference>
<proteinExistence type="predicted"/>
<gene>
    <name evidence="3" type="ORF">M8330_03405</name>
</gene>
<sequence>MWVVRHGATEWSKNGRHTSTTDLPLLPEGEDGARALRQRLAEVEFAEVWASPRQRARTTAALAGFGEPEVVDDLQEWDYGDYEGLTRAQVHEEHDPTWAVWTHGCPGGESPRDVAARLDRVVERARAARGPVLAFAHGHSLRVLAVRWLDLPVAEGRHFHLDTTTVSILGTDRGLREVRRWNA</sequence>
<organism evidence="3 4">
    <name type="scientific">Nocardioides bruguierae</name>
    <dbReference type="NCBI Taxonomy" id="2945102"/>
    <lineage>
        <taxon>Bacteria</taxon>
        <taxon>Bacillati</taxon>
        <taxon>Actinomycetota</taxon>
        <taxon>Actinomycetes</taxon>
        <taxon>Propionibacteriales</taxon>
        <taxon>Nocardioidaceae</taxon>
        <taxon>Nocardioides</taxon>
    </lineage>
</organism>
<dbReference type="Gene3D" id="3.40.50.1240">
    <property type="entry name" value="Phosphoglycerate mutase-like"/>
    <property type="match status" value="1"/>
</dbReference>
<comment type="caution">
    <text evidence="3">The sequence shown here is derived from an EMBL/GenBank/DDBJ whole genome shotgun (WGS) entry which is preliminary data.</text>
</comment>
<protein>
    <submittedName>
        <fullName evidence="3">Histidine phosphatase family protein</fullName>
    </submittedName>
</protein>
<dbReference type="AlphaFoldDB" id="A0A9X2IDS7"/>
<accession>A0A9X2IDS7</accession>
<feature type="active site" description="Tele-phosphohistidine intermediate" evidence="1">
    <location>
        <position position="6"/>
    </location>
</feature>
<keyword evidence="4" id="KW-1185">Reference proteome</keyword>
<dbReference type="SUPFAM" id="SSF53254">
    <property type="entry name" value="Phosphoglycerate mutase-like"/>
    <property type="match status" value="1"/>
</dbReference>
<name>A0A9X2IDS7_9ACTN</name>
<dbReference type="PIRSF" id="PIRSF000709">
    <property type="entry name" value="6PFK_2-Ptase"/>
    <property type="match status" value="1"/>
</dbReference>
<dbReference type="PANTHER" id="PTHR48100:SF15">
    <property type="entry name" value="SEDOHEPTULOSE 1,7-BISPHOSPHATASE"/>
    <property type="match status" value="1"/>
</dbReference>
<dbReference type="InterPro" id="IPR029033">
    <property type="entry name" value="His_PPase_superfam"/>
</dbReference>
<evidence type="ECO:0000313" key="4">
    <source>
        <dbReference type="Proteomes" id="UP001139485"/>
    </source>
</evidence>
<reference evidence="3" key="1">
    <citation type="submission" date="2022-05" db="EMBL/GenBank/DDBJ databases">
        <authorList>
            <person name="Tuo L."/>
        </authorList>
    </citation>
    <scope>NUCLEOTIDE SEQUENCE</scope>
    <source>
        <strain evidence="3">BSK12Z-4</strain>
    </source>
</reference>
<evidence type="ECO:0000256" key="2">
    <source>
        <dbReference type="PIRSR" id="PIRSR613078-2"/>
    </source>
</evidence>
<dbReference type="SMART" id="SM00855">
    <property type="entry name" value="PGAM"/>
    <property type="match status" value="1"/>
</dbReference>
<dbReference type="GO" id="GO:0101006">
    <property type="term" value="F:protein histidine phosphatase activity"/>
    <property type="evidence" value="ECO:0007669"/>
    <property type="project" value="TreeGrafter"/>
</dbReference>
<dbReference type="EMBL" id="JAMOIL010000002">
    <property type="protein sequence ID" value="MCM0619343.1"/>
    <property type="molecule type" value="Genomic_DNA"/>
</dbReference>
<dbReference type="InterPro" id="IPR050275">
    <property type="entry name" value="PGM_Phosphatase"/>
</dbReference>
<dbReference type="Proteomes" id="UP001139485">
    <property type="component" value="Unassembled WGS sequence"/>
</dbReference>
<dbReference type="PANTHER" id="PTHR48100">
    <property type="entry name" value="BROAD-SPECIFICITY PHOSPHATASE YOR283W-RELATED"/>
    <property type="match status" value="1"/>
</dbReference>
<feature type="active site" description="Proton donor/acceptor" evidence="1">
    <location>
        <position position="76"/>
    </location>
</feature>
<dbReference type="GO" id="GO:0070297">
    <property type="term" value="P:regulation of phosphorelay signal transduction system"/>
    <property type="evidence" value="ECO:0007669"/>
    <property type="project" value="TreeGrafter"/>
</dbReference>
<evidence type="ECO:0000313" key="3">
    <source>
        <dbReference type="EMBL" id="MCM0619343.1"/>
    </source>
</evidence>
<feature type="binding site" evidence="2">
    <location>
        <begin position="76"/>
        <end position="79"/>
    </location>
    <ligand>
        <name>substrate</name>
    </ligand>
</feature>
<dbReference type="Pfam" id="PF00300">
    <property type="entry name" value="His_Phos_1"/>
    <property type="match status" value="1"/>
</dbReference>
<dbReference type="CDD" id="cd07067">
    <property type="entry name" value="HP_PGM_like"/>
    <property type="match status" value="1"/>
</dbReference>
<evidence type="ECO:0000256" key="1">
    <source>
        <dbReference type="PIRSR" id="PIRSR613078-1"/>
    </source>
</evidence>
<feature type="binding site" evidence="2">
    <location>
        <position position="55"/>
    </location>
    <ligand>
        <name>substrate</name>
    </ligand>
</feature>